<comment type="caution">
    <text evidence="1">The sequence shown here is derived from an EMBL/GenBank/DDBJ whole genome shotgun (WGS) entry which is preliminary data.</text>
</comment>
<dbReference type="EMBL" id="CARXXK010000002">
    <property type="protein sequence ID" value="CAI6354148.1"/>
    <property type="molecule type" value="Genomic_DNA"/>
</dbReference>
<dbReference type="Proteomes" id="UP001160148">
    <property type="component" value="Unassembled WGS sequence"/>
</dbReference>
<gene>
    <name evidence="1" type="ORF">MEUPH1_LOCUS10187</name>
</gene>
<dbReference type="AlphaFoldDB" id="A0AAV0WEN7"/>
<keyword evidence="2" id="KW-1185">Reference proteome</keyword>
<evidence type="ECO:0000313" key="2">
    <source>
        <dbReference type="Proteomes" id="UP001160148"/>
    </source>
</evidence>
<reference evidence="1 2" key="1">
    <citation type="submission" date="2023-01" db="EMBL/GenBank/DDBJ databases">
        <authorList>
            <person name="Whitehead M."/>
        </authorList>
    </citation>
    <scope>NUCLEOTIDE SEQUENCE [LARGE SCALE GENOMIC DNA]</scope>
</reference>
<accession>A0AAV0WEN7</accession>
<sequence>MKPLQQLANRFAENRINNIHFKNKSSQQNGPINAYCKLKERPLTANSCVPQYTGWKTNKFTIKINNSDNCVKIKNGSLVLLENIATSKIDNNKILVVGRCYEKIQDFVNTPCSSQLLDIHEVRQLGSLQSWPLEEVVNKLVRLPLNGDKFVLIPFAHDT</sequence>
<proteinExistence type="predicted"/>
<evidence type="ECO:0000313" key="1">
    <source>
        <dbReference type="EMBL" id="CAI6354148.1"/>
    </source>
</evidence>
<organism evidence="1 2">
    <name type="scientific">Macrosiphum euphorbiae</name>
    <name type="common">potato aphid</name>
    <dbReference type="NCBI Taxonomy" id="13131"/>
    <lineage>
        <taxon>Eukaryota</taxon>
        <taxon>Metazoa</taxon>
        <taxon>Ecdysozoa</taxon>
        <taxon>Arthropoda</taxon>
        <taxon>Hexapoda</taxon>
        <taxon>Insecta</taxon>
        <taxon>Pterygota</taxon>
        <taxon>Neoptera</taxon>
        <taxon>Paraneoptera</taxon>
        <taxon>Hemiptera</taxon>
        <taxon>Sternorrhyncha</taxon>
        <taxon>Aphidomorpha</taxon>
        <taxon>Aphidoidea</taxon>
        <taxon>Aphididae</taxon>
        <taxon>Macrosiphini</taxon>
        <taxon>Macrosiphum</taxon>
    </lineage>
</organism>
<protein>
    <submittedName>
        <fullName evidence="1">Uncharacterized protein</fullName>
    </submittedName>
</protein>
<name>A0AAV0WEN7_9HEMI</name>